<evidence type="ECO:0000256" key="1">
    <source>
        <dbReference type="ARBA" id="ARBA00022490"/>
    </source>
</evidence>
<comment type="cofactor">
    <cofactor evidence="10">
        <name>Zn(2+)</name>
        <dbReference type="ChEBI" id="CHEBI:29105"/>
    </cofactor>
    <text evidence="10">Binds 1 zinc ion per subunit.</text>
</comment>
<keyword evidence="3 10" id="KW-0479">Metal-binding</keyword>
<dbReference type="InterPro" id="IPR010914">
    <property type="entry name" value="RsgA_GTPase_dom"/>
</dbReference>
<evidence type="ECO:0000256" key="4">
    <source>
        <dbReference type="ARBA" id="ARBA00022730"/>
    </source>
</evidence>
<dbReference type="RefSeq" id="WP_088860755.1">
    <property type="nucleotide sequence ID" value="NZ_CP022115.1"/>
</dbReference>
<feature type="binding site" evidence="10">
    <location>
        <position position="253"/>
    </location>
    <ligand>
        <name>Zn(2+)</name>
        <dbReference type="ChEBI" id="CHEBI:29105"/>
    </ligand>
</feature>
<feature type="binding site" evidence="10">
    <location>
        <begin position="117"/>
        <end position="120"/>
    </location>
    <ligand>
        <name>GTP</name>
        <dbReference type="ChEBI" id="CHEBI:37565"/>
    </ligand>
</feature>
<dbReference type="HAMAP" id="MF_01820">
    <property type="entry name" value="GTPase_RsgA"/>
    <property type="match status" value="1"/>
</dbReference>
<feature type="binding site" evidence="10">
    <location>
        <position position="261"/>
    </location>
    <ligand>
        <name>Zn(2+)</name>
        <dbReference type="ChEBI" id="CHEBI:29105"/>
    </ligand>
</feature>
<feature type="binding site" evidence="10">
    <location>
        <position position="248"/>
    </location>
    <ligand>
        <name>Zn(2+)</name>
        <dbReference type="ChEBI" id="CHEBI:29105"/>
    </ligand>
</feature>
<evidence type="ECO:0000256" key="3">
    <source>
        <dbReference type="ARBA" id="ARBA00022723"/>
    </source>
</evidence>
<dbReference type="SUPFAM" id="SSF52540">
    <property type="entry name" value="P-loop containing nucleoside triphosphate hydrolases"/>
    <property type="match status" value="1"/>
</dbReference>
<keyword evidence="8 10" id="KW-0694">RNA-binding</keyword>
<dbReference type="PROSITE" id="PS51721">
    <property type="entry name" value="G_CP"/>
    <property type="match status" value="1"/>
</dbReference>
<dbReference type="GO" id="GO:0003924">
    <property type="term" value="F:GTPase activity"/>
    <property type="evidence" value="ECO:0007669"/>
    <property type="project" value="UniProtKB-UniRule"/>
</dbReference>
<dbReference type="Gene3D" id="2.40.50.140">
    <property type="entry name" value="Nucleic acid-binding proteins"/>
    <property type="match status" value="1"/>
</dbReference>
<sequence>MTQSSGQIIKSHGRRYVVEASDGRRYDCTTRGKRTDYACGDRVDLLIHNDEQAVIERAQPRRSLLYRQDDFRQKLIAANVTQLVVVLAAVPTPAPEFLDRCLIAAEASDIATLIVLNKCDLPQTAGLRTSLGFYREIGYDVLELSALGDISALRARLAGHTSVLIGQSGMGKSTLTNALVPEARARTNDISEALDTGKHTTTHAELYHLDAHSDLIDSPGLQEFGLSHLEVTGLAHCFPEMRPLLGHCRFHNCAHLVEPGCALLAAHAAHETAGRRLPLLQKLTRQLKR</sequence>
<feature type="domain" description="CP-type G" evidence="12">
    <location>
        <begin position="68"/>
        <end position="224"/>
    </location>
</feature>
<dbReference type="Proteomes" id="UP000197424">
    <property type="component" value="Chromosome"/>
</dbReference>
<dbReference type="InterPro" id="IPR004881">
    <property type="entry name" value="Ribosome_biogen_GTPase_RsgA"/>
</dbReference>
<dbReference type="InterPro" id="IPR030378">
    <property type="entry name" value="G_CP_dom"/>
</dbReference>
<keyword evidence="2 10" id="KW-0690">Ribosome biogenesis</keyword>
<feature type="binding site" evidence="10">
    <location>
        <position position="255"/>
    </location>
    <ligand>
        <name>Zn(2+)</name>
        <dbReference type="ChEBI" id="CHEBI:29105"/>
    </ligand>
</feature>
<keyword evidence="5 10" id="KW-0547">Nucleotide-binding</keyword>
<dbReference type="AlphaFoldDB" id="A0A248LI84"/>
<accession>A0A248LI84</accession>
<evidence type="ECO:0000256" key="5">
    <source>
        <dbReference type="ARBA" id="ARBA00022741"/>
    </source>
</evidence>
<reference evidence="14" key="1">
    <citation type="submission" date="2017-06" db="EMBL/GenBank/DDBJ databases">
        <title>Whole genome sequence of Laribacter hongkongensis LHGZ1.</title>
        <authorList>
            <person name="Chen D."/>
            <person name="Wu H."/>
            <person name="Chen J."/>
        </authorList>
    </citation>
    <scope>NUCLEOTIDE SEQUENCE [LARGE SCALE GENOMIC DNA]</scope>
    <source>
        <strain evidence="14">LHGZ1</strain>
    </source>
</reference>
<keyword evidence="6 10" id="KW-0378">Hydrolase</keyword>
<dbReference type="Gene3D" id="3.40.50.300">
    <property type="entry name" value="P-loop containing nucleotide triphosphate hydrolases"/>
    <property type="match status" value="1"/>
</dbReference>
<comment type="function">
    <text evidence="10">One of several proteins that assist in the late maturation steps of the functional core of the 30S ribosomal subunit. Helps release RbfA from mature subunits. May play a role in the assembly of ribosomal proteins into the subunit. Circularly permuted GTPase that catalyzes slow GTP hydrolysis, GTPase activity is stimulated by the 30S ribosomal subunit.</text>
</comment>
<evidence type="ECO:0000259" key="11">
    <source>
        <dbReference type="PROSITE" id="PS50936"/>
    </source>
</evidence>
<dbReference type="GO" id="GO:0046872">
    <property type="term" value="F:metal ion binding"/>
    <property type="evidence" value="ECO:0007669"/>
    <property type="project" value="UniProtKB-KW"/>
</dbReference>
<dbReference type="CDD" id="cd04466">
    <property type="entry name" value="S1_YloQ_GTPase"/>
    <property type="match status" value="1"/>
</dbReference>
<dbReference type="Pfam" id="PF03193">
    <property type="entry name" value="RsgA_GTPase"/>
    <property type="match status" value="1"/>
</dbReference>
<comment type="subunit">
    <text evidence="10">Monomer. Associates with 30S ribosomal subunit, binds 16S rRNA.</text>
</comment>
<feature type="domain" description="EngC GTPase" evidence="11">
    <location>
        <begin position="78"/>
        <end position="222"/>
    </location>
</feature>
<dbReference type="PROSITE" id="PS50936">
    <property type="entry name" value="ENGC_GTPASE"/>
    <property type="match status" value="1"/>
</dbReference>
<protein>
    <recommendedName>
        <fullName evidence="10">Small ribosomal subunit biogenesis GTPase RsgA</fullName>
        <ecNumber evidence="10">3.6.1.-</ecNumber>
    </recommendedName>
</protein>
<dbReference type="PANTHER" id="PTHR32120">
    <property type="entry name" value="SMALL RIBOSOMAL SUBUNIT BIOGENESIS GTPASE RSGA"/>
    <property type="match status" value="1"/>
</dbReference>
<organism evidence="13 14">
    <name type="scientific">Laribacter hongkongensis</name>
    <dbReference type="NCBI Taxonomy" id="168471"/>
    <lineage>
        <taxon>Bacteria</taxon>
        <taxon>Pseudomonadati</taxon>
        <taxon>Pseudomonadota</taxon>
        <taxon>Betaproteobacteria</taxon>
        <taxon>Neisseriales</taxon>
        <taxon>Aquaspirillaceae</taxon>
        <taxon>Laribacter</taxon>
    </lineage>
</organism>
<name>A0A248LI84_9NEIS</name>
<dbReference type="InterPro" id="IPR031944">
    <property type="entry name" value="RsgA_N"/>
</dbReference>
<dbReference type="EC" id="3.6.1.-" evidence="10"/>
<dbReference type="PANTHER" id="PTHR32120:SF11">
    <property type="entry name" value="SMALL RIBOSOMAL SUBUNIT BIOGENESIS GTPASE RSGA 1, MITOCHONDRIAL-RELATED"/>
    <property type="match status" value="1"/>
</dbReference>
<gene>
    <name evidence="10 13" type="primary">rsgA</name>
    <name evidence="13" type="ORF">LHGZ1_1637</name>
</gene>
<feature type="binding site" evidence="10">
    <location>
        <begin position="166"/>
        <end position="174"/>
    </location>
    <ligand>
        <name>GTP</name>
        <dbReference type="ChEBI" id="CHEBI:37565"/>
    </ligand>
</feature>
<evidence type="ECO:0000256" key="8">
    <source>
        <dbReference type="ARBA" id="ARBA00022884"/>
    </source>
</evidence>
<evidence type="ECO:0000259" key="12">
    <source>
        <dbReference type="PROSITE" id="PS51721"/>
    </source>
</evidence>
<comment type="similarity">
    <text evidence="10">Belongs to the TRAFAC class YlqF/YawG GTPase family. RsgA subfamily.</text>
</comment>
<dbReference type="NCBIfam" id="TIGR00157">
    <property type="entry name" value="ribosome small subunit-dependent GTPase A"/>
    <property type="match status" value="1"/>
</dbReference>
<comment type="subcellular location">
    <subcellularLocation>
        <location evidence="10">Cytoplasm</location>
    </subcellularLocation>
</comment>
<evidence type="ECO:0000256" key="6">
    <source>
        <dbReference type="ARBA" id="ARBA00022801"/>
    </source>
</evidence>
<dbReference type="GO" id="GO:0019843">
    <property type="term" value="F:rRNA binding"/>
    <property type="evidence" value="ECO:0007669"/>
    <property type="project" value="UniProtKB-KW"/>
</dbReference>
<dbReference type="Gene3D" id="1.10.40.50">
    <property type="entry name" value="Probable gtpase engc, domain 3"/>
    <property type="match status" value="1"/>
</dbReference>
<keyword evidence="9 10" id="KW-0342">GTP-binding</keyword>
<dbReference type="OrthoDB" id="9809485at2"/>
<keyword evidence="1 10" id="KW-0963">Cytoplasm</keyword>
<evidence type="ECO:0000256" key="7">
    <source>
        <dbReference type="ARBA" id="ARBA00022833"/>
    </source>
</evidence>
<keyword evidence="4 10" id="KW-0699">rRNA-binding</keyword>
<dbReference type="GO" id="GO:0005737">
    <property type="term" value="C:cytoplasm"/>
    <property type="evidence" value="ECO:0007669"/>
    <property type="project" value="UniProtKB-SubCell"/>
</dbReference>
<dbReference type="GO" id="GO:0005525">
    <property type="term" value="F:GTP binding"/>
    <property type="evidence" value="ECO:0007669"/>
    <property type="project" value="UniProtKB-UniRule"/>
</dbReference>
<evidence type="ECO:0000313" key="14">
    <source>
        <dbReference type="Proteomes" id="UP000197424"/>
    </source>
</evidence>
<evidence type="ECO:0000313" key="13">
    <source>
        <dbReference type="EMBL" id="ASJ24468.1"/>
    </source>
</evidence>
<dbReference type="GO" id="GO:0042274">
    <property type="term" value="P:ribosomal small subunit biogenesis"/>
    <property type="evidence" value="ECO:0007669"/>
    <property type="project" value="UniProtKB-UniRule"/>
</dbReference>
<dbReference type="SUPFAM" id="SSF50249">
    <property type="entry name" value="Nucleic acid-binding proteins"/>
    <property type="match status" value="1"/>
</dbReference>
<evidence type="ECO:0000256" key="9">
    <source>
        <dbReference type="ARBA" id="ARBA00023134"/>
    </source>
</evidence>
<evidence type="ECO:0000256" key="10">
    <source>
        <dbReference type="HAMAP-Rule" id="MF_01820"/>
    </source>
</evidence>
<dbReference type="InterPro" id="IPR012340">
    <property type="entry name" value="NA-bd_OB-fold"/>
</dbReference>
<dbReference type="EMBL" id="CP022115">
    <property type="protein sequence ID" value="ASJ24468.1"/>
    <property type="molecule type" value="Genomic_DNA"/>
</dbReference>
<dbReference type="CDD" id="cd01854">
    <property type="entry name" value="YjeQ_EngC"/>
    <property type="match status" value="1"/>
</dbReference>
<proteinExistence type="inferred from homology"/>
<keyword evidence="7 10" id="KW-0862">Zinc</keyword>
<dbReference type="InterPro" id="IPR027417">
    <property type="entry name" value="P-loop_NTPase"/>
</dbReference>
<evidence type="ECO:0000256" key="2">
    <source>
        <dbReference type="ARBA" id="ARBA00022517"/>
    </source>
</evidence>